<dbReference type="PANTHER" id="PTHR11455">
    <property type="entry name" value="CRYPTOCHROME"/>
    <property type="match status" value="1"/>
</dbReference>
<dbReference type="SUPFAM" id="SSF52425">
    <property type="entry name" value="Cryptochrome/photolyase, N-terminal domain"/>
    <property type="match status" value="1"/>
</dbReference>
<comment type="function">
    <text evidence="6">May have a photoreceptor function.</text>
</comment>
<evidence type="ECO:0000313" key="8">
    <source>
        <dbReference type="EMBL" id="GAA4784634.1"/>
    </source>
</evidence>
<name>A0ABP9ASV4_9SPHI</name>
<dbReference type="SUPFAM" id="SSF48173">
    <property type="entry name" value="Cryptochrome/photolyase FAD-binding domain"/>
    <property type="match status" value="1"/>
</dbReference>
<evidence type="ECO:0000259" key="7">
    <source>
        <dbReference type="PROSITE" id="PS51645"/>
    </source>
</evidence>
<dbReference type="PROSITE" id="PS51645">
    <property type="entry name" value="PHR_CRY_ALPHA_BETA"/>
    <property type="match status" value="1"/>
</dbReference>
<evidence type="ECO:0000256" key="3">
    <source>
        <dbReference type="ARBA" id="ARBA00022630"/>
    </source>
</evidence>
<evidence type="ECO:0000256" key="5">
    <source>
        <dbReference type="ARBA" id="ARBA00022991"/>
    </source>
</evidence>
<proteinExistence type="inferred from homology"/>
<dbReference type="InterPro" id="IPR005101">
    <property type="entry name" value="Cryptochr/Photolyase_FAD-bd"/>
</dbReference>
<comment type="similarity">
    <text evidence="1 6">Belongs to the DNA photolyase class-1 family.</text>
</comment>
<evidence type="ECO:0000256" key="6">
    <source>
        <dbReference type="RuleBase" id="RU367151"/>
    </source>
</evidence>
<comment type="cofactor">
    <cofactor evidence="6">
        <name>(6R)-5,10-methylene-5,6,7,8-tetrahydrofolate</name>
        <dbReference type="ChEBI" id="CHEBI:15636"/>
    </cofactor>
    <text evidence="6">Binds 1 5,10-methenyltetrahydrofolate (MTHF) per subunit.</text>
</comment>
<dbReference type="InterPro" id="IPR036155">
    <property type="entry name" value="Crypto/Photolyase_N_sf"/>
</dbReference>
<dbReference type="PANTHER" id="PTHR11455:SF22">
    <property type="entry name" value="CRYPTOCHROME DASH"/>
    <property type="match status" value="1"/>
</dbReference>
<keyword evidence="3 6" id="KW-0285">Flavoprotein</keyword>
<dbReference type="NCBIfam" id="TIGR02765">
    <property type="entry name" value="crypto_DASH"/>
    <property type="match status" value="1"/>
</dbReference>
<keyword evidence="9" id="KW-1185">Reference proteome</keyword>
<dbReference type="Gene3D" id="1.10.579.10">
    <property type="entry name" value="DNA Cyclobutane Dipyrimidine Photolyase, subunit A, domain 3"/>
    <property type="match status" value="1"/>
</dbReference>
<dbReference type="Pfam" id="PF03441">
    <property type="entry name" value="FAD_binding_7"/>
    <property type="match status" value="1"/>
</dbReference>
<accession>A0ABP9ASV4</accession>
<comment type="caution">
    <text evidence="8">The sequence shown here is derived from an EMBL/GenBank/DDBJ whole genome shotgun (WGS) entry which is preliminary data.</text>
</comment>
<dbReference type="Proteomes" id="UP001501411">
    <property type="component" value="Unassembled WGS sequence"/>
</dbReference>
<dbReference type="InterPro" id="IPR002081">
    <property type="entry name" value="Cryptochrome/DNA_photolyase_1"/>
</dbReference>
<dbReference type="Gene3D" id="3.40.50.620">
    <property type="entry name" value="HUPs"/>
    <property type="match status" value="1"/>
</dbReference>
<gene>
    <name evidence="8" type="ORF">GCM10023231_10450</name>
</gene>
<dbReference type="RefSeq" id="WP_345230667.1">
    <property type="nucleotide sequence ID" value="NZ_BAABIQ010000005.1"/>
</dbReference>
<sequence length="436" mass="49097">MNKDTILVWFRNDLRVRDNEILWQALAKADKVVPVYVFDPRQFIALSDKTQKTGVIRAKFIVESVHDLKHSLQQLGADLLVASGYPEEILPTLAERYQVKEVYHHREVAKEETDVSSLVEEALWKKRLNLRHFIGHTLYHKEDLPFPIKDIPDAFATFRKKIERETAIRPMVATPTTIDVPEELERSTIPTLTALGYTDQQIALAQASPFKGGEHEGLKQLDAVLSDTSNHLIDEFPANDGTLLSPWIALGCLSPHTVYHTVKAAEADGLSKKIVQTIVFGLLWRDYFRFMFKKHGNKFFLANGFSNNFVATEKFSASKFDHWKNGKTTDATVNAIMHQLNTIGFIPYPARILAAHYLVNDLGINHLFGAAYFEDKLIDYSPASNYGNWAHVAGVGSSVKDNGVKDIKKIQALLDPDGAYVERWGNIKTAPTGLNI</sequence>
<evidence type="ECO:0000256" key="1">
    <source>
        <dbReference type="ARBA" id="ARBA00005862"/>
    </source>
</evidence>
<reference evidence="9" key="1">
    <citation type="journal article" date="2019" name="Int. J. Syst. Evol. Microbiol.">
        <title>The Global Catalogue of Microorganisms (GCM) 10K type strain sequencing project: providing services to taxonomists for standard genome sequencing and annotation.</title>
        <authorList>
            <consortium name="The Broad Institute Genomics Platform"/>
            <consortium name="The Broad Institute Genome Sequencing Center for Infectious Disease"/>
            <person name="Wu L."/>
            <person name="Ma J."/>
        </authorList>
    </citation>
    <scope>NUCLEOTIDE SEQUENCE [LARGE SCALE GENOMIC DNA]</scope>
    <source>
        <strain evidence="9">JCM 18200</strain>
    </source>
</reference>
<dbReference type="EMBL" id="BAABIQ010000005">
    <property type="protein sequence ID" value="GAA4784634.1"/>
    <property type="molecule type" value="Genomic_DNA"/>
</dbReference>
<protein>
    <recommendedName>
        <fullName evidence="2 6">Cryptochrome DASH</fullName>
    </recommendedName>
</protein>
<dbReference type="InterPro" id="IPR014133">
    <property type="entry name" value="Cry_DASH"/>
</dbReference>
<organism evidence="8 9">
    <name type="scientific">Olivibacter ginsenosidimutans</name>
    <dbReference type="NCBI Taxonomy" id="1176537"/>
    <lineage>
        <taxon>Bacteria</taxon>
        <taxon>Pseudomonadati</taxon>
        <taxon>Bacteroidota</taxon>
        <taxon>Sphingobacteriia</taxon>
        <taxon>Sphingobacteriales</taxon>
        <taxon>Sphingobacteriaceae</taxon>
        <taxon>Olivibacter</taxon>
    </lineage>
</organism>
<dbReference type="Pfam" id="PF00875">
    <property type="entry name" value="DNA_photolyase"/>
    <property type="match status" value="1"/>
</dbReference>
<evidence type="ECO:0000256" key="2">
    <source>
        <dbReference type="ARBA" id="ARBA00017881"/>
    </source>
</evidence>
<keyword evidence="5 6" id="KW-0157">Chromophore</keyword>
<evidence type="ECO:0000313" key="9">
    <source>
        <dbReference type="Proteomes" id="UP001501411"/>
    </source>
</evidence>
<comment type="cofactor">
    <cofactor evidence="6">
        <name>FAD</name>
        <dbReference type="ChEBI" id="CHEBI:57692"/>
    </cofactor>
    <text evidence="6">Binds 1 FAD per subunit.</text>
</comment>
<dbReference type="Gene3D" id="1.25.40.80">
    <property type="match status" value="1"/>
</dbReference>
<dbReference type="InterPro" id="IPR014729">
    <property type="entry name" value="Rossmann-like_a/b/a_fold"/>
</dbReference>
<evidence type="ECO:0000256" key="4">
    <source>
        <dbReference type="ARBA" id="ARBA00022827"/>
    </source>
</evidence>
<dbReference type="InterPro" id="IPR006050">
    <property type="entry name" value="DNA_photolyase_N"/>
</dbReference>
<dbReference type="InterPro" id="IPR036134">
    <property type="entry name" value="Crypto/Photolyase_FAD-like_sf"/>
</dbReference>
<feature type="domain" description="Photolyase/cryptochrome alpha/beta" evidence="7">
    <location>
        <begin position="4"/>
        <end position="138"/>
    </location>
</feature>
<keyword evidence="4 6" id="KW-0274">FAD</keyword>